<reference evidence="2 3" key="1">
    <citation type="journal article" date="2010" name="Stand. Genomic Sci.">
        <title>Complete genome sequence of Intrasporangium calvum type strain (7 KIP).</title>
        <authorList>
            <person name="Del Rio T.G."/>
            <person name="Chertkov O."/>
            <person name="Yasawong M."/>
            <person name="Lucas S."/>
            <person name="Deshpande S."/>
            <person name="Cheng J.F."/>
            <person name="Detter C."/>
            <person name="Tapia R."/>
            <person name="Han C."/>
            <person name="Goodwin L."/>
            <person name="Pitluck S."/>
            <person name="Liolios K."/>
            <person name="Ivanova N."/>
            <person name="Mavromatis K."/>
            <person name="Pati A."/>
            <person name="Chen A."/>
            <person name="Palaniappan K."/>
            <person name="Land M."/>
            <person name="Hauser L."/>
            <person name="Chang Y.J."/>
            <person name="Jeffries C.D."/>
            <person name="Rohde M."/>
            <person name="Pukall R."/>
            <person name="Sikorski J."/>
            <person name="Goker M."/>
            <person name="Woyke T."/>
            <person name="Bristow J."/>
            <person name="Eisen J.A."/>
            <person name="Markowitz V."/>
            <person name="Hugenholtz P."/>
            <person name="Kyrpides N.C."/>
            <person name="Klenk H.P."/>
            <person name="Lapidus A."/>
        </authorList>
    </citation>
    <scope>NUCLEOTIDE SEQUENCE [LARGE SCALE GENOMIC DNA]</scope>
    <source>
        <strain evidence="3">ATCC 23552 / DSM 43043 / JCM 3097 / NBRC 12989 / 7 KIP</strain>
    </source>
</reference>
<dbReference type="PANTHER" id="PTHR48050">
    <property type="entry name" value="STEROL 3-BETA-GLUCOSYLTRANSFERASE"/>
    <property type="match status" value="1"/>
</dbReference>
<protein>
    <submittedName>
        <fullName evidence="2">UDP-glucuronosyl/UDP-glucosyltransferase</fullName>
    </submittedName>
</protein>
<dbReference type="InterPro" id="IPR010610">
    <property type="entry name" value="EryCIII-like_C"/>
</dbReference>
<evidence type="ECO:0000313" key="3">
    <source>
        <dbReference type="Proteomes" id="UP000008914"/>
    </source>
</evidence>
<evidence type="ECO:0000259" key="1">
    <source>
        <dbReference type="Pfam" id="PF06722"/>
    </source>
</evidence>
<dbReference type="KEGG" id="ica:Intca_0879"/>
<dbReference type="Gene3D" id="3.40.50.2000">
    <property type="entry name" value="Glycogen Phosphorylase B"/>
    <property type="match status" value="2"/>
</dbReference>
<dbReference type="EMBL" id="CP002343">
    <property type="protein sequence ID" value="ADU47406.1"/>
    <property type="molecule type" value="Genomic_DNA"/>
</dbReference>
<dbReference type="STRING" id="710696.Intca_0879"/>
<keyword evidence="3" id="KW-1185">Reference proteome</keyword>
<proteinExistence type="predicted"/>
<dbReference type="OrthoDB" id="6620093at2"/>
<sequence>MKVLVASQAVDGHFNPMTGIAKHLQLSGHDVRWYTGATLAPRVEALGIPFYPFVRAVEHTADNLDELYPERARLKGPRAVRFDGDKIMVSNVGHFFSDIKDIRERFPFDVLLLDGSVYVQRLVRQGLDVPVVSVIAISNMERDPWVPPLFMGLKPATGRRGRLRDRALTRLSDLLILGLGQRHYVQILADHGIRVPKGMILTDEPYTMSSVVVQTGTESFDYPRSRTNPRVRYVGPLIPHPSGQRAPATVDWSSDFERTVVVTQGTVDNVDHDQLIVPTIEALRDSGTHTRLLVATGGSGTAELRRRYPQDNVVVEDYLDFGEVLDHADAYVTNGGFGGVLQSLVHGVPLVCAGIKAGRNDVAAHVDYHGLGIDLRTETPKAAAIRAAVDRVCVEPSFRQRAAEFREEMRTLDPLETVRELVEGLAPVTSTSPAADSERGGAT</sequence>
<dbReference type="SUPFAM" id="SSF53756">
    <property type="entry name" value="UDP-Glycosyltransferase/glycogen phosphorylase"/>
    <property type="match status" value="1"/>
</dbReference>
<dbReference type="HOGENOM" id="CLU_000537_4_1_11"/>
<dbReference type="GO" id="GO:0008194">
    <property type="term" value="F:UDP-glycosyltransferase activity"/>
    <property type="evidence" value="ECO:0007669"/>
    <property type="project" value="InterPro"/>
</dbReference>
<dbReference type="RefSeq" id="WP_013491724.1">
    <property type="nucleotide sequence ID" value="NC_014830.1"/>
</dbReference>
<dbReference type="GO" id="GO:0017000">
    <property type="term" value="P:antibiotic biosynthetic process"/>
    <property type="evidence" value="ECO:0007669"/>
    <property type="project" value="UniProtKB-ARBA"/>
</dbReference>
<dbReference type="Proteomes" id="UP000008914">
    <property type="component" value="Chromosome"/>
</dbReference>
<accession>E6SC62</accession>
<dbReference type="GO" id="GO:0016758">
    <property type="term" value="F:hexosyltransferase activity"/>
    <property type="evidence" value="ECO:0007669"/>
    <property type="project" value="UniProtKB-ARBA"/>
</dbReference>
<feature type="domain" description="Erythromycin biosynthesis protein CIII-like C-terminal" evidence="1">
    <location>
        <begin position="311"/>
        <end position="422"/>
    </location>
</feature>
<dbReference type="CDD" id="cd03784">
    <property type="entry name" value="GT1_Gtf-like"/>
    <property type="match status" value="1"/>
</dbReference>
<dbReference type="AlphaFoldDB" id="E6SC62"/>
<dbReference type="Pfam" id="PF06722">
    <property type="entry name" value="EryCIII-like_C"/>
    <property type="match status" value="1"/>
</dbReference>
<name>E6SC62_INTC7</name>
<evidence type="ECO:0000313" key="2">
    <source>
        <dbReference type="EMBL" id="ADU47406.1"/>
    </source>
</evidence>
<dbReference type="eggNOG" id="COG1819">
    <property type="taxonomic scope" value="Bacteria"/>
</dbReference>
<dbReference type="InterPro" id="IPR002213">
    <property type="entry name" value="UDP_glucos_trans"/>
</dbReference>
<dbReference type="InterPro" id="IPR050426">
    <property type="entry name" value="Glycosyltransferase_28"/>
</dbReference>
<gene>
    <name evidence="2" type="ordered locus">Intca_0879</name>
</gene>
<dbReference type="PANTHER" id="PTHR48050:SF13">
    <property type="entry name" value="STEROL 3-BETA-GLUCOSYLTRANSFERASE UGT80A2"/>
    <property type="match status" value="1"/>
</dbReference>
<organism evidence="2 3">
    <name type="scientific">Intrasporangium calvum (strain ATCC 23552 / DSM 43043 / JCM 3097 / NBRC 12989 / NCIMB 10167 / NRRL B-3866 / 7 KIP)</name>
    <dbReference type="NCBI Taxonomy" id="710696"/>
    <lineage>
        <taxon>Bacteria</taxon>
        <taxon>Bacillati</taxon>
        <taxon>Actinomycetota</taxon>
        <taxon>Actinomycetes</taxon>
        <taxon>Micrococcales</taxon>
        <taxon>Intrasporangiaceae</taxon>
        <taxon>Intrasporangium</taxon>
    </lineage>
</organism>